<protein>
    <submittedName>
        <fullName evidence="1">Uncharacterized protein</fullName>
    </submittedName>
</protein>
<reference evidence="1 2" key="1">
    <citation type="submission" date="2024-04" db="EMBL/GenBank/DDBJ databases">
        <title>WGS of bacteria from Torrens River.</title>
        <authorList>
            <person name="Wyrsch E.R."/>
            <person name="Drigo B."/>
        </authorList>
    </citation>
    <scope>NUCLEOTIDE SEQUENCE [LARGE SCALE GENOMIC DNA]</scope>
    <source>
        <strain evidence="1 2">TWI391</strain>
    </source>
</reference>
<evidence type="ECO:0000313" key="1">
    <source>
        <dbReference type="EMBL" id="MEN5376485.1"/>
    </source>
</evidence>
<dbReference type="Proteomes" id="UP001409291">
    <property type="component" value="Unassembled WGS sequence"/>
</dbReference>
<gene>
    <name evidence="1" type="ORF">ABE541_04340</name>
</gene>
<organism evidence="1 2">
    <name type="scientific">Sphingobacterium kitahiroshimense</name>
    <dbReference type="NCBI Taxonomy" id="470446"/>
    <lineage>
        <taxon>Bacteria</taxon>
        <taxon>Pseudomonadati</taxon>
        <taxon>Bacteroidota</taxon>
        <taxon>Sphingobacteriia</taxon>
        <taxon>Sphingobacteriales</taxon>
        <taxon>Sphingobacteriaceae</taxon>
        <taxon>Sphingobacterium</taxon>
    </lineage>
</organism>
<name>A0ABV0BNV3_9SPHI</name>
<dbReference type="RefSeq" id="WP_183911841.1">
    <property type="nucleotide sequence ID" value="NZ_JBDJLH010000001.1"/>
</dbReference>
<dbReference type="EMBL" id="JBDJNQ010000001">
    <property type="protein sequence ID" value="MEN5376485.1"/>
    <property type="molecule type" value="Genomic_DNA"/>
</dbReference>
<accession>A0ABV0BNV3</accession>
<keyword evidence="2" id="KW-1185">Reference proteome</keyword>
<sequence>MKIIKYLPIGLSLVATNDYTQTKSAKKATTKKTNITGPPTVVIHEEYKETELSSPRLLLGNKCRYDPSPKCYF</sequence>
<proteinExistence type="predicted"/>
<evidence type="ECO:0000313" key="2">
    <source>
        <dbReference type="Proteomes" id="UP001409291"/>
    </source>
</evidence>
<comment type="caution">
    <text evidence="1">The sequence shown here is derived from an EMBL/GenBank/DDBJ whole genome shotgun (WGS) entry which is preliminary data.</text>
</comment>